<evidence type="ECO:0000256" key="1">
    <source>
        <dbReference type="ARBA" id="ARBA00022490"/>
    </source>
</evidence>
<dbReference type="PANTHER" id="PTHR46111">
    <property type="entry name" value="RIBOSOMAL RNA SMALL SUBUNIT METHYLTRANSFERASE I"/>
    <property type="match status" value="1"/>
</dbReference>
<dbReference type="InterPro" id="IPR014776">
    <property type="entry name" value="4pyrrole_Mease_sub2"/>
</dbReference>
<dbReference type="InterPro" id="IPR008189">
    <property type="entry name" value="rRNA_ssu_MeTfrase_I"/>
</dbReference>
<dbReference type="OrthoDB" id="7061662at2"/>
<dbReference type="Gene3D" id="3.40.1010.10">
    <property type="entry name" value="Cobalt-precorrin-4 Transmethylase, Domain 1"/>
    <property type="match status" value="1"/>
</dbReference>
<dbReference type="SUPFAM" id="SSF53790">
    <property type="entry name" value="Tetrapyrrole methylase"/>
    <property type="match status" value="1"/>
</dbReference>
<evidence type="ECO:0000313" key="7">
    <source>
        <dbReference type="EMBL" id="AKQ46867.1"/>
    </source>
</evidence>
<gene>
    <name evidence="7" type="ORF">TH63_16480</name>
</gene>
<dbReference type="STRING" id="1379910.TH63_16480"/>
<dbReference type="PIRSF" id="PIRSF005917">
    <property type="entry name" value="MTase_YraL"/>
    <property type="match status" value="1"/>
</dbReference>
<dbReference type="GO" id="GO:0006364">
    <property type="term" value="P:rRNA processing"/>
    <property type="evidence" value="ECO:0007669"/>
    <property type="project" value="UniProtKB-KW"/>
</dbReference>
<keyword evidence="1" id="KW-0963">Cytoplasm</keyword>
<evidence type="ECO:0000313" key="8">
    <source>
        <dbReference type="Proteomes" id="UP000036458"/>
    </source>
</evidence>
<keyword evidence="5" id="KW-0949">S-adenosyl-L-methionine</keyword>
<protein>
    <submittedName>
        <fullName evidence="7">SAM-dependent methyltransferase</fullName>
    </submittedName>
</protein>
<dbReference type="GO" id="GO:0008168">
    <property type="term" value="F:methyltransferase activity"/>
    <property type="evidence" value="ECO:0007669"/>
    <property type="project" value="UniProtKB-KW"/>
</dbReference>
<evidence type="ECO:0000256" key="2">
    <source>
        <dbReference type="ARBA" id="ARBA00022552"/>
    </source>
</evidence>
<organism evidence="7 8">
    <name type="scientific">Rufibacter radiotolerans</name>
    <dbReference type="NCBI Taxonomy" id="1379910"/>
    <lineage>
        <taxon>Bacteria</taxon>
        <taxon>Pseudomonadati</taxon>
        <taxon>Bacteroidota</taxon>
        <taxon>Cytophagia</taxon>
        <taxon>Cytophagales</taxon>
        <taxon>Hymenobacteraceae</taxon>
        <taxon>Rufibacter</taxon>
    </lineage>
</organism>
<dbReference type="Proteomes" id="UP000036458">
    <property type="component" value="Chromosome"/>
</dbReference>
<dbReference type="InterPro" id="IPR000878">
    <property type="entry name" value="4pyrrol_Mease"/>
</dbReference>
<keyword evidence="3 7" id="KW-0489">Methyltransferase</keyword>
<keyword evidence="8" id="KW-1185">Reference proteome</keyword>
<evidence type="ECO:0000256" key="5">
    <source>
        <dbReference type="ARBA" id="ARBA00022691"/>
    </source>
</evidence>
<keyword evidence="4 7" id="KW-0808">Transferase</keyword>
<dbReference type="CDD" id="cd11649">
    <property type="entry name" value="RsmI_like"/>
    <property type="match status" value="1"/>
</dbReference>
<dbReference type="KEGG" id="ruf:TH63_16480"/>
<dbReference type="AlphaFoldDB" id="A0A0H4VSD3"/>
<evidence type="ECO:0000256" key="4">
    <source>
        <dbReference type="ARBA" id="ARBA00022679"/>
    </source>
</evidence>
<proteinExistence type="predicted"/>
<dbReference type="GO" id="GO:0032259">
    <property type="term" value="P:methylation"/>
    <property type="evidence" value="ECO:0007669"/>
    <property type="project" value="UniProtKB-KW"/>
</dbReference>
<keyword evidence="2" id="KW-0698">rRNA processing</keyword>
<reference evidence="7 8" key="1">
    <citation type="submission" date="2015-01" db="EMBL/GenBank/DDBJ databases">
        <title>Rufibacter sp./DG31D/ whole genome sequencing.</title>
        <authorList>
            <person name="Kim M.K."/>
            <person name="Srinivasan S."/>
            <person name="Lee J.-J."/>
        </authorList>
    </citation>
    <scope>NUCLEOTIDE SEQUENCE [LARGE SCALE GENOMIC DNA]</scope>
    <source>
        <strain evidence="7 8">DG31D</strain>
    </source>
</reference>
<dbReference type="Pfam" id="PF00590">
    <property type="entry name" value="TP_methylase"/>
    <property type="match status" value="1"/>
</dbReference>
<dbReference type="RefSeq" id="WP_048921915.1">
    <property type="nucleotide sequence ID" value="NZ_CP010777.1"/>
</dbReference>
<sequence length="239" mass="26172">MSTSAKGTLFLIPTVLAEDTAQQVICQQVAEVTAQLKYFLVENARTARRYIKSIAPSQTIEELQITVIDKNSSDAELTAALKPLLAGQDAGVISEAGCPGVADPGAELARLAHQHGVKVVPLVGPSAILMGLMASGFNGQSFAFHGYLPIEKRDRIGALKNLEKEMALKDQTQIFMETPYRNRQMIEDLLQNLNKDTKLCIAANITGPTEFIKTLRVADWKGKVPDLHKQPAVFLIYKR</sequence>
<dbReference type="EMBL" id="CP010777">
    <property type="protein sequence ID" value="AKQ46867.1"/>
    <property type="molecule type" value="Genomic_DNA"/>
</dbReference>
<dbReference type="InterPro" id="IPR014777">
    <property type="entry name" value="4pyrrole_Mease_sub1"/>
</dbReference>
<feature type="domain" description="Tetrapyrrole methylase" evidence="6">
    <location>
        <begin position="64"/>
        <end position="215"/>
    </location>
</feature>
<dbReference type="PANTHER" id="PTHR46111:SF2">
    <property type="entry name" value="SAM-DEPENDENT METHYLTRANSFERASE"/>
    <property type="match status" value="1"/>
</dbReference>
<dbReference type="InterPro" id="IPR035996">
    <property type="entry name" value="4pyrrol_Methylase_sf"/>
</dbReference>
<dbReference type="Gene3D" id="3.30.950.10">
    <property type="entry name" value="Methyltransferase, Cobalt-precorrin-4 Transmethylase, Domain 2"/>
    <property type="match status" value="1"/>
</dbReference>
<evidence type="ECO:0000259" key="6">
    <source>
        <dbReference type="Pfam" id="PF00590"/>
    </source>
</evidence>
<accession>A0A0H4VSD3</accession>
<dbReference type="PATRIC" id="fig|1379910.4.peg.3596"/>
<name>A0A0H4VSD3_9BACT</name>
<evidence type="ECO:0000256" key="3">
    <source>
        <dbReference type="ARBA" id="ARBA00022603"/>
    </source>
</evidence>